<proteinExistence type="predicted"/>
<gene>
    <name evidence="1" type="ORF">AMORRO_LOCUS13689</name>
</gene>
<dbReference type="AlphaFoldDB" id="A0A9N9I8M0"/>
<keyword evidence="2" id="KW-1185">Reference proteome</keyword>
<sequence>MSSSSSSSSEASNIHDLYLSTESIKPVIYYSGRFHLVEDEDTVNSHSDKDSASFQIYNLKGAKHDLIGAITDLSGLSST</sequence>
<protein>
    <submittedName>
        <fullName evidence="1">10709_t:CDS:1</fullName>
    </submittedName>
</protein>
<evidence type="ECO:0000313" key="2">
    <source>
        <dbReference type="Proteomes" id="UP000789342"/>
    </source>
</evidence>
<reference evidence="1" key="1">
    <citation type="submission" date="2021-06" db="EMBL/GenBank/DDBJ databases">
        <authorList>
            <person name="Kallberg Y."/>
            <person name="Tangrot J."/>
            <person name="Rosling A."/>
        </authorList>
    </citation>
    <scope>NUCLEOTIDE SEQUENCE</scope>
    <source>
        <strain evidence="1">CL551</strain>
    </source>
</reference>
<feature type="non-terminal residue" evidence="1">
    <location>
        <position position="1"/>
    </location>
</feature>
<name>A0A9N9I8M0_9GLOM</name>
<dbReference type="EMBL" id="CAJVPV010024401">
    <property type="protein sequence ID" value="CAG8726372.1"/>
    <property type="molecule type" value="Genomic_DNA"/>
</dbReference>
<organism evidence="1 2">
    <name type="scientific">Acaulospora morrowiae</name>
    <dbReference type="NCBI Taxonomy" id="94023"/>
    <lineage>
        <taxon>Eukaryota</taxon>
        <taxon>Fungi</taxon>
        <taxon>Fungi incertae sedis</taxon>
        <taxon>Mucoromycota</taxon>
        <taxon>Glomeromycotina</taxon>
        <taxon>Glomeromycetes</taxon>
        <taxon>Diversisporales</taxon>
        <taxon>Acaulosporaceae</taxon>
        <taxon>Acaulospora</taxon>
    </lineage>
</organism>
<accession>A0A9N9I8M0</accession>
<comment type="caution">
    <text evidence="1">The sequence shown here is derived from an EMBL/GenBank/DDBJ whole genome shotgun (WGS) entry which is preliminary data.</text>
</comment>
<dbReference type="Proteomes" id="UP000789342">
    <property type="component" value="Unassembled WGS sequence"/>
</dbReference>
<evidence type="ECO:0000313" key="1">
    <source>
        <dbReference type="EMBL" id="CAG8726372.1"/>
    </source>
</evidence>